<feature type="compositionally biased region" description="Basic and acidic residues" evidence="3">
    <location>
        <begin position="506"/>
        <end position="532"/>
    </location>
</feature>
<dbReference type="GO" id="GO:0030234">
    <property type="term" value="F:enzyme regulator activity"/>
    <property type="evidence" value="ECO:0007669"/>
    <property type="project" value="InterPro"/>
</dbReference>
<evidence type="ECO:0000259" key="4">
    <source>
        <dbReference type="PROSITE" id="PS50250"/>
    </source>
</evidence>
<dbReference type="PROSITE" id="PS50250">
    <property type="entry name" value="PCI"/>
    <property type="match status" value="1"/>
</dbReference>
<dbReference type="PANTHER" id="PTHR10758:SF2">
    <property type="entry name" value="26S PROTEASOME NON-ATPASE REGULATORY SUBUNIT 3"/>
    <property type="match status" value="1"/>
</dbReference>
<dbReference type="InterPro" id="IPR050756">
    <property type="entry name" value="CSN3"/>
</dbReference>
<gene>
    <name evidence="5" type="ORF">MCOM1403_LOCUS11336</name>
</gene>
<dbReference type="SMART" id="SM00088">
    <property type="entry name" value="PINT"/>
    <property type="match status" value="1"/>
</dbReference>
<evidence type="ECO:0000256" key="1">
    <source>
        <dbReference type="ARBA" id="ARBA00007912"/>
    </source>
</evidence>
<dbReference type="InterPro" id="IPR036390">
    <property type="entry name" value="WH_DNA-bd_sf"/>
</dbReference>
<dbReference type="Gene3D" id="1.25.40.570">
    <property type="match status" value="1"/>
</dbReference>
<reference evidence="5" key="1">
    <citation type="submission" date="2021-01" db="EMBL/GenBank/DDBJ databases">
        <authorList>
            <person name="Corre E."/>
            <person name="Pelletier E."/>
            <person name="Niang G."/>
            <person name="Scheremetjew M."/>
            <person name="Finn R."/>
            <person name="Kale V."/>
            <person name="Holt S."/>
            <person name="Cochrane G."/>
            <person name="Meng A."/>
            <person name="Brown T."/>
            <person name="Cohen L."/>
        </authorList>
    </citation>
    <scope>NUCLEOTIDE SEQUENCE</scope>
    <source>
        <strain evidence="5">CCMP1723</strain>
    </source>
</reference>
<feature type="compositionally biased region" description="Pro residues" evidence="3">
    <location>
        <begin position="101"/>
        <end position="110"/>
    </location>
</feature>
<dbReference type="GO" id="GO:0042176">
    <property type="term" value="P:regulation of protein catabolic process"/>
    <property type="evidence" value="ECO:0007669"/>
    <property type="project" value="InterPro"/>
</dbReference>
<dbReference type="SMART" id="SM00753">
    <property type="entry name" value="PAM"/>
    <property type="match status" value="1"/>
</dbReference>
<evidence type="ECO:0000313" key="5">
    <source>
        <dbReference type="EMBL" id="CAD8525373.1"/>
    </source>
</evidence>
<feature type="domain" description="PCI" evidence="4">
    <location>
        <begin position="288"/>
        <end position="472"/>
    </location>
</feature>
<proteinExistence type="inferred from homology"/>
<protein>
    <recommendedName>
        <fullName evidence="4">PCI domain-containing protein</fullName>
    </recommendedName>
</protein>
<dbReference type="GO" id="GO:0006511">
    <property type="term" value="P:ubiquitin-dependent protein catabolic process"/>
    <property type="evidence" value="ECO:0007669"/>
    <property type="project" value="TreeGrafter"/>
</dbReference>
<dbReference type="Pfam" id="PF08375">
    <property type="entry name" value="Rpn3_C"/>
    <property type="match status" value="1"/>
</dbReference>
<comment type="similarity">
    <text evidence="1">Belongs to the proteasome subunit S3 family.</text>
</comment>
<dbReference type="PANTHER" id="PTHR10758">
    <property type="entry name" value="26S PROTEASOME NON-ATPASE REGULATORY SUBUNIT 3/COP9 SIGNALOSOME COMPLEX SUBUNIT 3"/>
    <property type="match status" value="1"/>
</dbReference>
<feature type="region of interest" description="Disordered" evidence="3">
    <location>
        <begin position="506"/>
        <end position="540"/>
    </location>
</feature>
<dbReference type="EMBL" id="HBEQ01014078">
    <property type="protein sequence ID" value="CAD8525373.1"/>
    <property type="molecule type" value="Transcribed_RNA"/>
</dbReference>
<evidence type="ECO:0000256" key="2">
    <source>
        <dbReference type="ARBA" id="ARBA00022942"/>
    </source>
</evidence>
<feature type="compositionally biased region" description="Acidic residues" evidence="3">
    <location>
        <begin position="125"/>
        <end position="134"/>
    </location>
</feature>
<dbReference type="AlphaFoldDB" id="A0A7S0ILC6"/>
<dbReference type="InterPro" id="IPR000717">
    <property type="entry name" value="PCI_dom"/>
</dbReference>
<feature type="compositionally biased region" description="Basic residues" evidence="3">
    <location>
        <begin position="111"/>
        <end position="120"/>
    </location>
</feature>
<dbReference type="SUPFAM" id="SSF46785">
    <property type="entry name" value="Winged helix' DNA-binding domain"/>
    <property type="match status" value="1"/>
</dbReference>
<feature type="region of interest" description="Disordered" evidence="3">
    <location>
        <begin position="89"/>
        <end position="162"/>
    </location>
</feature>
<name>A0A7S0ILC6_MICPS</name>
<feature type="region of interest" description="Disordered" evidence="3">
    <location>
        <begin position="1"/>
        <end position="27"/>
    </location>
</feature>
<dbReference type="Pfam" id="PF25573">
    <property type="entry name" value="TPR_PSMD3_N"/>
    <property type="match status" value="1"/>
</dbReference>
<sequence length="540" mass="59842">MGADVEMKDGDKKKETKEEEKKDEPVKALDVLEVLFENVALLEKSAASKGEPRFVAKVLRQTMAWRKKLTAQKLVDFLLASLDDSNPSKQSLVDLAGGEPSPAPPPPKPATPKRRSSRGKKQTEGDVDMVDAEGGETTATKDDTAGDANAIPPTPPTPAQNALPETEAYSHLLVLLFLLDANDPECKSASVAALNRLSQFNRRTLDALQARIVFYYSLAHERFGELAEVRPSLLALHRVAALRFDEMGQETILNLLMRNYLHYNMYDQAEKLRSKAQLPASRSNQQQCRYLYYLGRIRAIQLEYSDAKECLTQAHRKAPKLAKGFALELTKWITVVRLLLGEIPEKKDLTTAVSGGAAAQRALLPYLELTAAVRLGDLEKFRAVQEAHEAAFRADKTTNLVTRLRRNVIRTGLRRVSLAYSAISLDDVAQKLGLGEGDGDVEFVVAKAIRDGGIDATIDHDARTMHSSDATDVYSTGEPQAAFHARIAFCLDTHNEAVKAMRYPDKVKKGKGDGERKSAKDRDLEELAMHIMDEDEMDEF</sequence>
<accession>A0A7S0ILC6</accession>
<evidence type="ECO:0000256" key="3">
    <source>
        <dbReference type="SAM" id="MobiDB-lite"/>
    </source>
</evidence>
<dbReference type="GO" id="GO:0008541">
    <property type="term" value="C:proteasome regulatory particle, lid subcomplex"/>
    <property type="evidence" value="ECO:0007669"/>
    <property type="project" value="TreeGrafter"/>
</dbReference>
<keyword evidence="2" id="KW-0647">Proteasome</keyword>
<dbReference type="InterPro" id="IPR057985">
    <property type="entry name" value="TPR_PSMD3_N"/>
</dbReference>
<dbReference type="InterPro" id="IPR013586">
    <property type="entry name" value="PSMD3_C"/>
</dbReference>
<dbReference type="Pfam" id="PF01399">
    <property type="entry name" value="PCI"/>
    <property type="match status" value="1"/>
</dbReference>
<organism evidence="5">
    <name type="scientific">Micromonas pusilla</name>
    <name type="common">Picoplanktonic green alga</name>
    <name type="synonym">Chromulina pusilla</name>
    <dbReference type="NCBI Taxonomy" id="38833"/>
    <lineage>
        <taxon>Eukaryota</taxon>
        <taxon>Viridiplantae</taxon>
        <taxon>Chlorophyta</taxon>
        <taxon>Mamiellophyceae</taxon>
        <taxon>Mamiellales</taxon>
        <taxon>Mamiellaceae</taxon>
        <taxon>Micromonas</taxon>
    </lineage>
</organism>